<dbReference type="Gene3D" id="1.20.1050.10">
    <property type="match status" value="1"/>
</dbReference>
<keyword evidence="5" id="KW-1185">Reference proteome</keyword>
<dbReference type="SFLD" id="SFLDS00019">
    <property type="entry name" value="Glutathione_Transferase_(cytos"/>
    <property type="match status" value="1"/>
</dbReference>
<reference evidence="4" key="1">
    <citation type="submission" date="2021-05" db="EMBL/GenBank/DDBJ databases">
        <authorList>
            <person name="Stam R."/>
        </authorList>
    </citation>
    <scope>NUCLEOTIDE SEQUENCE</scope>
    <source>
        <strain evidence="4">CS162</strain>
    </source>
</reference>
<evidence type="ECO:0000256" key="1">
    <source>
        <dbReference type="SAM" id="MobiDB-lite"/>
    </source>
</evidence>
<organism evidence="4 5">
    <name type="scientific">Alternaria atra</name>
    <dbReference type="NCBI Taxonomy" id="119953"/>
    <lineage>
        <taxon>Eukaryota</taxon>
        <taxon>Fungi</taxon>
        <taxon>Dikarya</taxon>
        <taxon>Ascomycota</taxon>
        <taxon>Pezizomycotina</taxon>
        <taxon>Dothideomycetes</taxon>
        <taxon>Pleosporomycetidae</taxon>
        <taxon>Pleosporales</taxon>
        <taxon>Pleosporineae</taxon>
        <taxon>Pleosporaceae</taxon>
        <taxon>Alternaria</taxon>
        <taxon>Alternaria sect. Ulocladioides</taxon>
    </lineage>
</organism>
<sequence length="475" mass="53902">MPDQLKASEVNSKTDPSVAKQYDDETPKDQQIKQFFEMVDGKKICMLNTYRNGVGPVGRSMALARRDGPDFLFLANAHSQKFSDLDQNKEVQISFQDLKTQEWASITGTATTTDNSDPRIKEVWSRGAAAWFGDLGDGKHTGGPEDPRMTLIEIKSKYVSYYVTDVGLLGYAKEIIAANVTGGVANTGKLRELKEADLEKARSIRQLPEYPNCATNSSQIKHITTTMGNDHPDADLHPEATGLAAATVKRVWIALEEKGIQYQYIEVNPYHKPKSLLDLNPRGLVPTLQYQNKPLYESTVLCEFLEEAYPQHTPHLMSTDPYERARTRIWTDYVGSRIIPAYHRFLQHQGDGLEEKQKEFLNHLKEFTREMDAEGPFFSGKDFQLIDIVIAPWANRLWVFDHFKGGSGIPDEGKGGEDEEVWKRFRKWLSAVENRKSVKETLSERQHYLPIYQRYAEDRAQSEAAKAIRAGRGIP</sequence>
<gene>
    <name evidence="4" type="ORF">ALTATR162_LOCUS1956</name>
</gene>
<dbReference type="SUPFAM" id="SSF52833">
    <property type="entry name" value="Thioredoxin-like"/>
    <property type="match status" value="1"/>
</dbReference>
<dbReference type="Gene3D" id="2.30.110.10">
    <property type="entry name" value="Electron Transport, Fmn-binding Protein, Chain A"/>
    <property type="match status" value="1"/>
</dbReference>
<feature type="region of interest" description="Disordered" evidence="1">
    <location>
        <begin position="1"/>
        <end position="26"/>
    </location>
</feature>
<dbReference type="InterPro" id="IPR038725">
    <property type="entry name" value="YdaG_split_barrel_FMN-bd"/>
</dbReference>
<evidence type="ECO:0008006" key="6">
    <source>
        <dbReference type="Google" id="ProtNLM"/>
    </source>
</evidence>
<dbReference type="InterPro" id="IPR036282">
    <property type="entry name" value="Glutathione-S-Trfase_C_sf"/>
</dbReference>
<dbReference type="RefSeq" id="XP_043165493.1">
    <property type="nucleotide sequence ID" value="XM_043309558.1"/>
</dbReference>
<dbReference type="SUPFAM" id="SSF47616">
    <property type="entry name" value="GST C-terminal domain-like"/>
    <property type="match status" value="1"/>
</dbReference>
<dbReference type="InterPro" id="IPR010987">
    <property type="entry name" value="Glutathione-S-Trfase_C-like"/>
</dbReference>
<dbReference type="SFLD" id="SFLDG00358">
    <property type="entry name" value="Main_(cytGST)"/>
    <property type="match status" value="1"/>
</dbReference>
<evidence type="ECO:0000313" key="5">
    <source>
        <dbReference type="Proteomes" id="UP000676310"/>
    </source>
</evidence>
<dbReference type="OrthoDB" id="4951845at2759"/>
<comment type="caution">
    <text evidence="4">The sequence shown here is derived from an EMBL/GenBank/DDBJ whole genome shotgun (WGS) entry which is preliminary data.</text>
</comment>
<dbReference type="SUPFAM" id="SSF50475">
    <property type="entry name" value="FMN-binding split barrel"/>
    <property type="match status" value="1"/>
</dbReference>
<name>A0A8J2N2W3_9PLEO</name>
<dbReference type="PROSITE" id="PS50405">
    <property type="entry name" value="GST_CTER"/>
    <property type="match status" value="1"/>
</dbReference>
<dbReference type="InterPro" id="IPR050983">
    <property type="entry name" value="GST_Omega/HSP26"/>
</dbReference>
<accession>A0A8J2N2W3</accession>
<evidence type="ECO:0000313" key="4">
    <source>
        <dbReference type="EMBL" id="CAG5146927.1"/>
    </source>
</evidence>
<dbReference type="InterPro" id="IPR004045">
    <property type="entry name" value="Glutathione_S-Trfase_N"/>
</dbReference>
<dbReference type="Pfam" id="PF13410">
    <property type="entry name" value="GST_C_2"/>
    <property type="match status" value="1"/>
</dbReference>
<protein>
    <recommendedName>
        <fullName evidence="6">Glutathione S-transferase</fullName>
    </recommendedName>
</protein>
<dbReference type="InterPro" id="IPR036249">
    <property type="entry name" value="Thioredoxin-like_sf"/>
</dbReference>
<evidence type="ECO:0000259" key="2">
    <source>
        <dbReference type="PROSITE" id="PS50404"/>
    </source>
</evidence>
<dbReference type="InterPro" id="IPR012349">
    <property type="entry name" value="Split_barrel_FMN-bd"/>
</dbReference>
<dbReference type="PROSITE" id="PS50404">
    <property type="entry name" value="GST_NTER"/>
    <property type="match status" value="1"/>
</dbReference>
<proteinExistence type="predicted"/>
<dbReference type="Gene3D" id="3.40.30.10">
    <property type="entry name" value="Glutaredoxin"/>
    <property type="match status" value="1"/>
</dbReference>
<dbReference type="Pfam" id="PF16242">
    <property type="entry name" value="Pyrid_ox_like"/>
    <property type="match status" value="1"/>
</dbReference>
<dbReference type="Pfam" id="PF13409">
    <property type="entry name" value="GST_N_2"/>
    <property type="match status" value="1"/>
</dbReference>
<dbReference type="PANTHER" id="PTHR43968:SF13">
    <property type="entry name" value="GLUTATHIONE TRANSFERASE OMEGA-1"/>
    <property type="match status" value="1"/>
</dbReference>
<feature type="domain" description="GST N-terminal" evidence="2">
    <location>
        <begin position="250"/>
        <end position="313"/>
    </location>
</feature>
<dbReference type="AlphaFoldDB" id="A0A8J2N2W3"/>
<dbReference type="InterPro" id="IPR040079">
    <property type="entry name" value="Glutathione_S-Trfase"/>
</dbReference>
<dbReference type="GO" id="GO:0005737">
    <property type="term" value="C:cytoplasm"/>
    <property type="evidence" value="ECO:0007669"/>
    <property type="project" value="TreeGrafter"/>
</dbReference>
<feature type="domain" description="GST C-terminal" evidence="3">
    <location>
        <begin position="320"/>
        <end position="451"/>
    </location>
</feature>
<dbReference type="PANTHER" id="PTHR43968">
    <property type="match status" value="1"/>
</dbReference>
<dbReference type="Proteomes" id="UP000676310">
    <property type="component" value="Unassembled WGS sequence"/>
</dbReference>
<evidence type="ECO:0000259" key="3">
    <source>
        <dbReference type="PROSITE" id="PS50405"/>
    </source>
</evidence>
<dbReference type="EMBL" id="CAJRGZ010000015">
    <property type="protein sequence ID" value="CAG5146927.1"/>
    <property type="molecule type" value="Genomic_DNA"/>
</dbReference>
<dbReference type="GeneID" id="67013347"/>